<evidence type="ECO:0000259" key="8">
    <source>
        <dbReference type="PROSITE" id="PS50855"/>
    </source>
</evidence>
<comment type="pathway">
    <text evidence="6">Energy metabolism; oxidative phosphorylation.</text>
</comment>
<keyword evidence="6" id="KW-0813">Transport</keyword>
<keyword evidence="6" id="KW-0496">Mitochondrion</keyword>
<evidence type="ECO:0000256" key="2">
    <source>
        <dbReference type="ARBA" id="ARBA00011164"/>
    </source>
</evidence>
<dbReference type="FunFam" id="1.20.210.10:FF:000027">
    <property type="entry name" value="Cytochrome c oxidase subunit 1"/>
    <property type="match status" value="1"/>
</dbReference>
<organism evidence="9 10">
    <name type="scientific">Arabidopsis arenosa</name>
    <name type="common">Sand rock-cress</name>
    <name type="synonym">Cardaminopsis arenosa</name>
    <dbReference type="NCBI Taxonomy" id="38785"/>
    <lineage>
        <taxon>Eukaryota</taxon>
        <taxon>Viridiplantae</taxon>
        <taxon>Streptophyta</taxon>
        <taxon>Embryophyta</taxon>
        <taxon>Tracheophyta</taxon>
        <taxon>Spermatophyta</taxon>
        <taxon>Magnoliopsida</taxon>
        <taxon>eudicotyledons</taxon>
        <taxon>Gunneridae</taxon>
        <taxon>Pentapetalae</taxon>
        <taxon>rosids</taxon>
        <taxon>malvids</taxon>
        <taxon>Brassicales</taxon>
        <taxon>Brassicaceae</taxon>
        <taxon>Camelineae</taxon>
        <taxon>Arabidopsis</taxon>
    </lineage>
</organism>
<feature type="domain" description="Cytochrome oxidase subunit I profile" evidence="8">
    <location>
        <begin position="210"/>
        <end position="645"/>
    </location>
</feature>
<keyword evidence="3 6" id="KW-0812">Transmembrane</keyword>
<dbReference type="GO" id="GO:0046872">
    <property type="term" value="F:metal ion binding"/>
    <property type="evidence" value="ECO:0007669"/>
    <property type="project" value="UniProtKB-KW"/>
</dbReference>
<dbReference type="InterPro" id="IPR023615">
    <property type="entry name" value="Cyt_c_Oxase_su1_BS"/>
</dbReference>
<keyword evidence="6" id="KW-0679">Respiratory chain</keyword>
<dbReference type="PRINTS" id="PR01165">
    <property type="entry name" value="CYCOXIDASEI"/>
</dbReference>
<feature type="transmembrane region" description="Helical" evidence="7">
    <location>
        <begin position="316"/>
        <end position="333"/>
    </location>
</feature>
<feature type="transmembrane region" description="Helical" evidence="7">
    <location>
        <begin position="579"/>
        <end position="603"/>
    </location>
</feature>
<feature type="transmembrane region" description="Helical" evidence="7">
    <location>
        <begin position="345"/>
        <end position="372"/>
    </location>
</feature>
<keyword evidence="6" id="KW-0479">Metal-binding</keyword>
<dbReference type="EC" id="7.1.1.9" evidence="6"/>
<keyword evidence="6" id="KW-0349">Heme</keyword>
<comment type="catalytic activity">
    <reaction evidence="6">
        <text>4 Fe(II)-[cytochrome c] + O2 + 8 H(+)(in) = 4 Fe(III)-[cytochrome c] + 2 H2O + 4 H(+)(out)</text>
        <dbReference type="Rhea" id="RHEA:11436"/>
        <dbReference type="Rhea" id="RHEA-COMP:10350"/>
        <dbReference type="Rhea" id="RHEA-COMP:14399"/>
        <dbReference type="ChEBI" id="CHEBI:15377"/>
        <dbReference type="ChEBI" id="CHEBI:15378"/>
        <dbReference type="ChEBI" id="CHEBI:15379"/>
        <dbReference type="ChEBI" id="CHEBI:29033"/>
        <dbReference type="ChEBI" id="CHEBI:29034"/>
        <dbReference type="EC" id="7.1.1.9"/>
    </reaction>
</comment>
<keyword evidence="6" id="KW-0249">Electron transport</keyword>
<keyword evidence="10" id="KW-1185">Reference proteome</keyword>
<dbReference type="EMBL" id="LR999453">
    <property type="protein sequence ID" value="CAE5979738.1"/>
    <property type="molecule type" value="Genomic_DNA"/>
</dbReference>
<dbReference type="InterPro" id="IPR000883">
    <property type="entry name" value="Cyt_C_Oxase_1"/>
</dbReference>
<dbReference type="AlphaFoldDB" id="A0A8S1ZYA9"/>
<dbReference type="GO" id="GO:0006123">
    <property type="term" value="P:mitochondrial electron transport, cytochrome c to oxygen"/>
    <property type="evidence" value="ECO:0007669"/>
    <property type="project" value="TreeGrafter"/>
</dbReference>
<dbReference type="GO" id="GO:0020037">
    <property type="term" value="F:heme binding"/>
    <property type="evidence" value="ECO:0007669"/>
    <property type="project" value="InterPro"/>
</dbReference>
<evidence type="ECO:0000256" key="3">
    <source>
        <dbReference type="ARBA" id="ARBA00022692"/>
    </source>
</evidence>
<dbReference type="GO" id="GO:0045277">
    <property type="term" value="C:respiratory chain complex IV"/>
    <property type="evidence" value="ECO:0007669"/>
    <property type="project" value="InterPro"/>
</dbReference>
<dbReference type="InterPro" id="IPR033944">
    <property type="entry name" value="Cyt_c_oxase_su1_dom"/>
</dbReference>
<name>A0A8S1ZYA9_ARAAE</name>
<comment type="function">
    <text evidence="6">Component of the cytochrome c oxidase, the last enzyme in the mitochondrial electron transport chain which drives oxidative phosphorylation. The respiratory chain contains 3 multisubunit complexes succinate dehydrogenase (complex II, CII), ubiquinol-cytochrome c oxidoreductase (cytochrome b-c1 complex, complex III, CIII) and cytochrome c oxidase (complex IV, CIV), that cooperate to transfer electrons derived from NADH and succinate to molecular oxygen, creating an electrochemical gradient over the inner membrane that drives transmembrane transport and the ATP synthase. Cytochrome c oxidase is the component of the respiratory chain that catalyzes the reduction of oxygen to water. Electrons originating from reduced cytochrome c in the intermembrane space (IMS) are transferred via the dinuclear copper A center (CU(A)) of subunit 2 and heme A of subunit 1 to the active site in subunit 1, a binuclear center (BNC) formed by heme A3 and copper B (CU(B)). The BNC reduces molecular oxygen to 2 water molecules using 4 electrons from cytochrome c in the IMS and 4 protons from the mitochondrial matrix.</text>
</comment>
<dbReference type="PROSITE" id="PS00077">
    <property type="entry name" value="COX1_CUB"/>
    <property type="match status" value="1"/>
</dbReference>
<protein>
    <recommendedName>
        <fullName evidence="6">Cytochrome c oxidase subunit 1</fullName>
        <ecNumber evidence="6">7.1.1.9</ecNumber>
    </recommendedName>
</protein>
<keyword evidence="6" id="KW-0186">Copper</keyword>
<keyword evidence="5 6" id="KW-0472">Membrane</keyword>
<feature type="transmembrane region" description="Helical" evidence="7">
    <location>
        <begin position="464"/>
        <end position="487"/>
    </location>
</feature>
<keyword evidence="6" id="KW-0408">Iron</keyword>
<dbReference type="Pfam" id="PF00115">
    <property type="entry name" value="COX1"/>
    <property type="match status" value="1"/>
</dbReference>
<accession>A0A8S1ZYA9</accession>
<dbReference type="GO" id="GO:0005743">
    <property type="term" value="C:mitochondrial inner membrane"/>
    <property type="evidence" value="ECO:0007669"/>
    <property type="project" value="UniProtKB-SubCell"/>
</dbReference>
<dbReference type="GO" id="GO:0015990">
    <property type="term" value="P:electron transport coupled proton transport"/>
    <property type="evidence" value="ECO:0007669"/>
    <property type="project" value="TreeGrafter"/>
</dbReference>
<comment type="subunit">
    <text evidence="2">Component of the cytochrome c oxidase (complex IV, CIV), a multisubunit enzyme composed of a catalytic core of 3 subunits and several supernumerary subunits. The complex exists as a monomer or a dimer and forms supercomplexes (SCs) in the inner mitochondrial membrane with ubiquinol-cytochrome c oxidoreductase (cytochrome b-c1 complex, complex III, CIII).</text>
</comment>
<evidence type="ECO:0000256" key="5">
    <source>
        <dbReference type="ARBA" id="ARBA00023136"/>
    </source>
</evidence>
<dbReference type="SUPFAM" id="SSF81442">
    <property type="entry name" value="Cytochrome c oxidase subunit I-like"/>
    <property type="match status" value="1"/>
</dbReference>
<gene>
    <name evidence="9" type="ORF">AARE701A_LOCUS8489</name>
</gene>
<comment type="subcellular location">
    <subcellularLocation>
        <location evidence="1">Membrane</location>
        <topology evidence="1">Multi-pass membrane protein</topology>
    </subcellularLocation>
    <subcellularLocation>
        <location evidence="6">Mitochondrion inner membrane</location>
        <topology evidence="6">Multi-pass membrane protein</topology>
    </subcellularLocation>
</comment>
<dbReference type="Gene3D" id="1.20.210.10">
    <property type="entry name" value="Cytochrome c oxidase-like, subunit I domain"/>
    <property type="match status" value="2"/>
</dbReference>
<dbReference type="CDD" id="cd01663">
    <property type="entry name" value="Cyt_c_Oxidase_I"/>
    <property type="match status" value="1"/>
</dbReference>
<dbReference type="InterPro" id="IPR023616">
    <property type="entry name" value="Cyt_c_oxase-like_su1_dom"/>
</dbReference>
<dbReference type="GO" id="GO:0004129">
    <property type="term" value="F:cytochrome-c oxidase activity"/>
    <property type="evidence" value="ECO:0007669"/>
    <property type="project" value="UniProtKB-EC"/>
</dbReference>
<feature type="transmembrane region" description="Helical" evidence="7">
    <location>
        <begin position="232"/>
        <end position="251"/>
    </location>
</feature>
<feature type="transmembrane region" description="Helical" evidence="7">
    <location>
        <begin position="540"/>
        <end position="558"/>
    </location>
</feature>
<evidence type="ECO:0000256" key="4">
    <source>
        <dbReference type="ARBA" id="ARBA00022989"/>
    </source>
</evidence>
<feature type="transmembrane region" description="Helical" evidence="7">
    <location>
        <begin position="428"/>
        <end position="452"/>
    </location>
</feature>
<evidence type="ECO:0000256" key="1">
    <source>
        <dbReference type="ARBA" id="ARBA00004141"/>
    </source>
</evidence>
<evidence type="ECO:0000313" key="10">
    <source>
        <dbReference type="Proteomes" id="UP000682877"/>
    </source>
</evidence>
<feature type="transmembrane region" description="Helical" evidence="7">
    <location>
        <begin position="392"/>
        <end position="416"/>
    </location>
</feature>
<sequence>MLWLRSARQPFWFPDRAATSGLLGLSILNVVSGQRRKAKESSTSVGSQAVEVQCVVVSDVKAKTYYGMLVLSHKDYAEPSPEKDYDLGIPAAAATPFEVGRSLRASKSKNAATGMSGSVDPPRSEFPLKKFYGAPGQRAKDLLPVAAAVTRIALSECMPSASAWSAFSLAWAPPSKVLYLLSAVLSPASAELVCSSVVAPRAREGDDADWFESNGRPGLSYAGESGKDIGTLYFIFGAIAGVMGTCFSVLIRMELARPGDQILGGFGNWFVPILIGAPDMAFPRLNNISFWLLPPSLLLLLSSALVEVGSGTGWTVYPPLSGSINFITTIFNMRGPGMTMHRLPLFVWSVLVTAFLLLLSLPVLAGAITMLLTDRNFNTTFFDPAGGGDPILYQHLFWFFGHPEVYILILPGFGIISHIVSTFSGKPVFGYLGMVYAMISIGVLGFLVWAHHMFTVGLDVDTRAYFTAATMIIAVPTGIKIFSWIATMWGGSIQYKTPMLFAVGFIFLFTIGGLTGIVLANSGLDIALHDTYYVVAHFHYVLSMGAVFALFAGFYYWVGLSGMPRRIPDYPDAYAGWNALSSFGSYISVVGICCFFVVVTITLSSGNNKRCASSPWALELNSTTLEWMVQSPPAFHTFGELPAIKETKSRGGGGLTTPSANRTLLDVTKRFSSSEGFLGLAKVGFYKPLSDG</sequence>
<evidence type="ECO:0000313" key="9">
    <source>
        <dbReference type="EMBL" id="CAE5979738.1"/>
    </source>
</evidence>
<comment type="similarity">
    <text evidence="6">Belongs to the heme-copper respiratory oxidase family.</text>
</comment>
<dbReference type="InterPro" id="IPR036927">
    <property type="entry name" value="Cyt_c_oxase-like_su1_sf"/>
</dbReference>
<reference evidence="9" key="1">
    <citation type="submission" date="2021-01" db="EMBL/GenBank/DDBJ databases">
        <authorList>
            <person name="Bezrukov I."/>
        </authorList>
    </citation>
    <scope>NUCLEOTIDE SEQUENCE</scope>
</reference>
<dbReference type="PANTHER" id="PTHR10422:SF18">
    <property type="entry name" value="CYTOCHROME C OXIDASE SUBUNIT 1"/>
    <property type="match status" value="1"/>
</dbReference>
<keyword evidence="4 7" id="KW-1133">Transmembrane helix</keyword>
<proteinExistence type="inferred from homology"/>
<dbReference type="Proteomes" id="UP000682877">
    <property type="component" value="Chromosome 3"/>
</dbReference>
<dbReference type="PANTHER" id="PTHR10422">
    <property type="entry name" value="CYTOCHROME C OXIDASE SUBUNIT 1"/>
    <property type="match status" value="1"/>
</dbReference>
<evidence type="ECO:0000256" key="6">
    <source>
        <dbReference type="RuleBase" id="RU000369"/>
    </source>
</evidence>
<dbReference type="PROSITE" id="PS50855">
    <property type="entry name" value="COX1"/>
    <property type="match status" value="1"/>
</dbReference>
<evidence type="ECO:0000256" key="7">
    <source>
        <dbReference type="SAM" id="Phobius"/>
    </source>
</evidence>
<keyword evidence="6" id="KW-0999">Mitochondrion inner membrane</keyword>
<feature type="transmembrane region" description="Helical" evidence="7">
    <location>
        <begin position="499"/>
        <end position="520"/>
    </location>
</feature>